<feature type="region of interest" description="Disordered" evidence="1">
    <location>
        <begin position="90"/>
        <end position="136"/>
    </location>
</feature>
<dbReference type="Proteomes" id="UP000217790">
    <property type="component" value="Unassembled WGS sequence"/>
</dbReference>
<gene>
    <name evidence="2" type="ORF">ARMGADRAFT_1070537</name>
</gene>
<evidence type="ECO:0000313" key="3">
    <source>
        <dbReference type="Proteomes" id="UP000217790"/>
    </source>
</evidence>
<feature type="compositionally biased region" description="Polar residues" evidence="1">
    <location>
        <begin position="99"/>
        <end position="112"/>
    </location>
</feature>
<proteinExistence type="predicted"/>
<dbReference type="EMBL" id="KZ293644">
    <property type="protein sequence ID" value="PBL04051.1"/>
    <property type="molecule type" value="Genomic_DNA"/>
</dbReference>
<protein>
    <submittedName>
        <fullName evidence="2">Uncharacterized protein</fullName>
    </submittedName>
</protein>
<accession>A0A2H3ECQ2</accession>
<feature type="compositionally biased region" description="Acidic residues" evidence="1">
    <location>
        <begin position="120"/>
        <end position="136"/>
    </location>
</feature>
<evidence type="ECO:0000256" key="1">
    <source>
        <dbReference type="SAM" id="MobiDB-lite"/>
    </source>
</evidence>
<reference evidence="3" key="1">
    <citation type="journal article" date="2017" name="Nat. Ecol. Evol.">
        <title>Genome expansion and lineage-specific genetic innovations in the forest pathogenic fungi Armillaria.</title>
        <authorList>
            <person name="Sipos G."/>
            <person name="Prasanna A.N."/>
            <person name="Walter M.C."/>
            <person name="O'Connor E."/>
            <person name="Balint B."/>
            <person name="Krizsan K."/>
            <person name="Kiss B."/>
            <person name="Hess J."/>
            <person name="Varga T."/>
            <person name="Slot J."/>
            <person name="Riley R."/>
            <person name="Boka B."/>
            <person name="Rigling D."/>
            <person name="Barry K."/>
            <person name="Lee J."/>
            <person name="Mihaltcheva S."/>
            <person name="LaButti K."/>
            <person name="Lipzen A."/>
            <person name="Waldron R."/>
            <person name="Moloney N.M."/>
            <person name="Sperisen C."/>
            <person name="Kredics L."/>
            <person name="Vagvoelgyi C."/>
            <person name="Patrignani A."/>
            <person name="Fitzpatrick D."/>
            <person name="Nagy I."/>
            <person name="Doyle S."/>
            <person name="Anderson J.B."/>
            <person name="Grigoriev I.V."/>
            <person name="Gueldener U."/>
            <person name="Muensterkoetter M."/>
            <person name="Nagy L.G."/>
        </authorList>
    </citation>
    <scope>NUCLEOTIDE SEQUENCE [LARGE SCALE GENOMIC DNA]</scope>
    <source>
        <strain evidence="3">Ar21-2</strain>
    </source>
</reference>
<name>A0A2H3ECQ2_ARMGA</name>
<sequence length="136" mass="14925">MQATVSNVRGQDPIGAAWHVGTARKRVLVFRLGPSKSFTLVQEPPANTRLTDQVQHSMLDFPRVPCSTGGRKQVDEERWSKTAVVFICPQQRGGGGGMSRNTTAFVRESSTFAKRGGGGGEEEEEEEEEEEDPEMS</sequence>
<evidence type="ECO:0000313" key="2">
    <source>
        <dbReference type="EMBL" id="PBL04051.1"/>
    </source>
</evidence>
<dbReference type="AlphaFoldDB" id="A0A2H3ECQ2"/>
<dbReference type="InParanoid" id="A0A2H3ECQ2"/>
<organism evidence="2 3">
    <name type="scientific">Armillaria gallica</name>
    <name type="common">Bulbous honey fungus</name>
    <name type="synonym">Armillaria bulbosa</name>
    <dbReference type="NCBI Taxonomy" id="47427"/>
    <lineage>
        <taxon>Eukaryota</taxon>
        <taxon>Fungi</taxon>
        <taxon>Dikarya</taxon>
        <taxon>Basidiomycota</taxon>
        <taxon>Agaricomycotina</taxon>
        <taxon>Agaricomycetes</taxon>
        <taxon>Agaricomycetidae</taxon>
        <taxon>Agaricales</taxon>
        <taxon>Marasmiineae</taxon>
        <taxon>Physalacriaceae</taxon>
        <taxon>Armillaria</taxon>
    </lineage>
</organism>
<keyword evidence="3" id="KW-1185">Reference proteome</keyword>